<evidence type="ECO:0000256" key="5">
    <source>
        <dbReference type="ARBA" id="ARBA00037226"/>
    </source>
</evidence>
<evidence type="ECO:0000256" key="3">
    <source>
        <dbReference type="ARBA" id="ARBA00023274"/>
    </source>
</evidence>
<keyword evidence="2" id="KW-0689">Ribosomal protein</keyword>
<evidence type="ECO:0000313" key="8">
    <source>
        <dbReference type="Proteomes" id="UP001320420"/>
    </source>
</evidence>
<feature type="compositionally biased region" description="Low complexity" evidence="6">
    <location>
        <begin position="30"/>
        <end position="40"/>
    </location>
</feature>
<feature type="region of interest" description="Disordered" evidence="6">
    <location>
        <begin position="1"/>
        <end position="57"/>
    </location>
</feature>
<reference evidence="7 8" key="1">
    <citation type="submission" date="2024-02" db="EMBL/GenBank/DDBJ databases">
        <title>De novo assembly and annotation of 12 fungi associated with fruit tree decline syndrome in Ontario, Canada.</title>
        <authorList>
            <person name="Sulman M."/>
            <person name="Ellouze W."/>
            <person name="Ilyukhin E."/>
        </authorList>
    </citation>
    <scope>NUCLEOTIDE SEQUENCE [LARGE SCALE GENOMIC DNA]</scope>
    <source>
        <strain evidence="7 8">M11/M66-122</strain>
    </source>
</reference>
<comment type="similarity">
    <text evidence="1">Belongs to the bacterial ribosomal protein bL28 family.</text>
</comment>
<dbReference type="Gene3D" id="2.30.170.40">
    <property type="entry name" value="Ribosomal protein L28/L24"/>
    <property type="match status" value="1"/>
</dbReference>
<evidence type="ECO:0000256" key="4">
    <source>
        <dbReference type="ARBA" id="ARBA00035269"/>
    </source>
</evidence>
<comment type="caution">
    <text evidence="7">The sequence shown here is derived from an EMBL/GenBank/DDBJ whole genome shotgun (WGS) entry which is preliminary data.</text>
</comment>
<dbReference type="PANTHER" id="PTHR13528">
    <property type="entry name" value="39S RIBOSOMAL PROTEIN L28, MITOCHONDRIAL"/>
    <property type="match status" value="1"/>
</dbReference>
<evidence type="ECO:0000256" key="6">
    <source>
        <dbReference type="SAM" id="MobiDB-lite"/>
    </source>
</evidence>
<evidence type="ECO:0000256" key="1">
    <source>
        <dbReference type="ARBA" id="ARBA00008760"/>
    </source>
</evidence>
<name>A0AAN9YPZ2_9PEZI</name>
<dbReference type="AlphaFoldDB" id="A0AAN9YPZ2"/>
<dbReference type="PANTHER" id="PTHR13528:SF2">
    <property type="entry name" value="LARGE RIBOSOMAL SUBUNIT PROTEIN BL28M"/>
    <property type="match status" value="1"/>
</dbReference>
<accession>A0AAN9YPZ2</accession>
<comment type="function">
    <text evidence="5">Component of the mitochondrial ribosome (mitoribosome), a dedicated translation machinery responsible for the synthesis of mitochondrial genome-encoded proteins, including at least some of the essential transmembrane subunits of the mitochondrial respiratory chain. The mitoribosomes are attached to the mitochondrial inner membrane and translation products are cotranslationally integrated into the membrane.</text>
</comment>
<keyword evidence="3" id="KW-0687">Ribonucleoprotein</keyword>
<dbReference type="GO" id="GO:0005762">
    <property type="term" value="C:mitochondrial large ribosomal subunit"/>
    <property type="evidence" value="ECO:0007669"/>
    <property type="project" value="TreeGrafter"/>
</dbReference>
<dbReference type="InterPro" id="IPR037147">
    <property type="entry name" value="Ribosomal_bL28_sf"/>
</dbReference>
<evidence type="ECO:0000313" key="7">
    <source>
        <dbReference type="EMBL" id="KAK7752946.1"/>
    </source>
</evidence>
<dbReference type="Proteomes" id="UP001320420">
    <property type="component" value="Unassembled WGS sequence"/>
</dbReference>
<feature type="compositionally biased region" description="Low complexity" evidence="6">
    <location>
        <begin position="1"/>
        <end position="20"/>
    </location>
</feature>
<dbReference type="GO" id="GO:0003735">
    <property type="term" value="F:structural constituent of ribosome"/>
    <property type="evidence" value="ECO:0007669"/>
    <property type="project" value="InterPro"/>
</dbReference>
<dbReference type="Pfam" id="PF00830">
    <property type="entry name" value="Ribosomal_L28"/>
    <property type="match status" value="1"/>
</dbReference>
<sequence length="284" mass="30872">MPITTTTTSTTTSSTAPSSSRQTRPPNAPTRTQTRTLSTTAHPQRQKPSHLTVPKEDVPAYPYGPFLTYKQRNEGLFGRSKIRFGNTVSEKYDRKSRTTWLPNRHTKRLWSPALQHFIRTRLTASVLRTIDRLGGIDEYLLGSKQKRVRELGPAGWALRWKIIQTPAIQARFAREREALGLPPKTAETVSAEAEAGVADLVLEGGEGEGGGQNKKASAQALHDVVDGMLARDEEFVLGNEEDVSTEPEASSEAEVEVKAEAIKEAAAADAAADAGAGAKAESRI</sequence>
<dbReference type="InterPro" id="IPR034704">
    <property type="entry name" value="Ribosomal_bL28/bL31-like_sf"/>
</dbReference>
<gene>
    <name evidence="7" type="ORF">SLS62_005105</name>
</gene>
<dbReference type="EMBL" id="JAKJXP020000033">
    <property type="protein sequence ID" value="KAK7752946.1"/>
    <property type="molecule type" value="Genomic_DNA"/>
</dbReference>
<feature type="compositionally biased region" description="Acidic residues" evidence="6">
    <location>
        <begin position="239"/>
        <end position="254"/>
    </location>
</feature>
<dbReference type="InterPro" id="IPR026569">
    <property type="entry name" value="Ribosomal_bL28"/>
</dbReference>
<dbReference type="SUPFAM" id="SSF143800">
    <property type="entry name" value="L28p-like"/>
    <property type="match status" value="1"/>
</dbReference>
<feature type="region of interest" description="Disordered" evidence="6">
    <location>
        <begin position="237"/>
        <end position="256"/>
    </location>
</feature>
<dbReference type="FunFam" id="2.30.170.40:FF:000003">
    <property type="entry name" value="54S ribosomal protein L24"/>
    <property type="match status" value="1"/>
</dbReference>
<proteinExistence type="inferred from homology"/>
<evidence type="ECO:0000256" key="2">
    <source>
        <dbReference type="ARBA" id="ARBA00022980"/>
    </source>
</evidence>
<protein>
    <recommendedName>
        <fullName evidence="4">Large ribosomal subunit protein bL28m</fullName>
    </recommendedName>
</protein>
<organism evidence="7 8">
    <name type="scientific">Diatrype stigma</name>
    <dbReference type="NCBI Taxonomy" id="117547"/>
    <lineage>
        <taxon>Eukaryota</taxon>
        <taxon>Fungi</taxon>
        <taxon>Dikarya</taxon>
        <taxon>Ascomycota</taxon>
        <taxon>Pezizomycotina</taxon>
        <taxon>Sordariomycetes</taxon>
        <taxon>Xylariomycetidae</taxon>
        <taxon>Xylariales</taxon>
        <taxon>Diatrypaceae</taxon>
        <taxon>Diatrype</taxon>
    </lineage>
</organism>
<keyword evidence="8" id="KW-1185">Reference proteome</keyword>